<dbReference type="GO" id="GO:0050482">
    <property type="term" value="P:arachidonate secretion"/>
    <property type="evidence" value="ECO:0007669"/>
    <property type="project" value="InterPro"/>
</dbReference>
<dbReference type="InterPro" id="IPR036444">
    <property type="entry name" value="PLipase_A2_dom_sf"/>
</dbReference>
<dbReference type="PANTHER" id="PTHR12824:SF8">
    <property type="entry name" value="GXIVSPLA2, ISOFORM A"/>
    <property type="match status" value="1"/>
</dbReference>
<dbReference type="KEGG" id="spu:100893735"/>
<dbReference type="SUPFAM" id="SSF48619">
    <property type="entry name" value="Phospholipase A2, PLA2"/>
    <property type="match status" value="1"/>
</dbReference>
<reference evidence="1" key="2">
    <citation type="submission" date="2021-01" db="UniProtKB">
        <authorList>
            <consortium name="EnsemblMetazoa"/>
        </authorList>
    </citation>
    <scope>IDENTIFICATION</scope>
</reference>
<dbReference type="GO" id="GO:0006644">
    <property type="term" value="P:phospholipid metabolic process"/>
    <property type="evidence" value="ECO:0007669"/>
    <property type="project" value="InterPro"/>
</dbReference>
<dbReference type="Proteomes" id="UP000007110">
    <property type="component" value="Unassembled WGS sequence"/>
</dbReference>
<dbReference type="AlphaFoldDB" id="A0A7M7LLI4"/>
<dbReference type="EnsemblMetazoa" id="XM_003728230">
    <property type="protein sequence ID" value="XP_003728278"/>
    <property type="gene ID" value="LOC100893735"/>
</dbReference>
<sequence length="246" mass="27494">MIFSMVPTRIIDQDLVLPTILVVIVHLVTASALSPGSAGSSSVESLAMEDFQHLTDKLTHKLMQDIGKLKAEDPNWPGKPPAQMSEDDVMEEQMKATSECEFHCPKGRVQEQNPDFKMPAFKNCRLYDSSWDRIPGASGCCARHQICYHTCARERKQCDMEFHMCIENICVELEEKGIIKTEKVVKSCHSAMGMLGIMIMEPGCKMFPKAQDAACRCVKKKPDLKIGVDSKPDDLNISDNTISLRT</sequence>
<name>A0A7M7LLI4_STRPU</name>
<dbReference type="Pfam" id="PF06951">
    <property type="entry name" value="PLA2G12"/>
    <property type="match status" value="1"/>
</dbReference>
<evidence type="ECO:0000313" key="1">
    <source>
        <dbReference type="EnsemblMetazoa" id="XP_003728278"/>
    </source>
</evidence>
<organism evidence="1 2">
    <name type="scientific">Strongylocentrotus purpuratus</name>
    <name type="common">Purple sea urchin</name>
    <dbReference type="NCBI Taxonomy" id="7668"/>
    <lineage>
        <taxon>Eukaryota</taxon>
        <taxon>Metazoa</taxon>
        <taxon>Echinodermata</taxon>
        <taxon>Eleutherozoa</taxon>
        <taxon>Echinozoa</taxon>
        <taxon>Echinoidea</taxon>
        <taxon>Euechinoidea</taxon>
        <taxon>Echinacea</taxon>
        <taxon>Camarodonta</taxon>
        <taxon>Echinidea</taxon>
        <taxon>Strongylocentrotidae</taxon>
        <taxon>Strongylocentrotus</taxon>
    </lineage>
</organism>
<dbReference type="GeneID" id="100893735"/>
<dbReference type="InParanoid" id="A0A7M7LLI4"/>
<dbReference type="RefSeq" id="XP_003728278.2">
    <property type="nucleotide sequence ID" value="XM_003728230.3"/>
</dbReference>
<dbReference type="PANTHER" id="PTHR12824">
    <property type="entry name" value="GROUP XII SECRETORY PHOSPHOLIPASE A2 FAMILY MEMBER"/>
    <property type="match status" value="1"/>
</dbReference>
<protein>
    <submittedName>
        <fullName evidence="1">Uncharacterized protein</fullName>
    </submittedName>
</protein>
<dbReference type="OMA" id="SECEFHC"/>
<reference evidence="2" key="1">
    <citation type="submission" date="2015-02" db="EMBL/GenBank/DDBJ databases">
        <title>Genome sequencing for Strongylocentrotus purpuratus.</title>
        <authorList>
            <person name="Murali S."/>
            <person name="Liu Y."/>
            <person name="Vee V."/>
            <person name="English A."/>
            <person name="Wang M."/>
            <person name="Skinner E."/>
            <person name="Han Y."/>
            <person name="Muzny D.M."/>
            <person name="Worley K.C."/>
            <person name="Gibbs R.A."/>
        </authorList>
    </citation>
    <scope>NUCLEOTIDE SEQUENCE</scope>
</reference>
<proteinExistence type="predicted"/>
<dbReference type="OrthoDB" id="3935740at2759"/>
<evidence type="ECO:0000313" key="2">
    <source>
        <dbReference type="Proteomes" id="UP000007110"/>
    </source>
</evidence>
<dbReference type="GO" id="GO:0005576">
    <property type="term" value="C:extracellular region"/>
    <property type="evidence" value="ECO:0007669"/>
    <property type="project" value="InterPro"/>
</dbReference>
<accession>A0A7M7LLI4</accession>
<dbReference type="GO" id="GO:0016042">
    <property type="term" value="P:lipid catabolic process"/>
    <property type="evidence" value="ECO:0007669"/>
    <property type="project" value="InterPro"/>
</dbReference>
<keyword evidence="2" id="KW-1185">Reference proteome</keyword>
<dbReference type="GO" id="GO:0004623">
    <property type="term" value="F:phospholipase A2 activity"/>
    <property type="evidence" value="ECO:0007669"/>
    <property type="project" value="InterPro"/>
</dbReference>
<dbReference type="InterPro" id="IPR010711">
    <property type="entry name" value="PLA2G12"/>
</dbReference>
<dbReference type="GO" id="GO:0005509">
    <property type="term" value="F:calcium ion binding"/>
    <property type="evidence" value="ECO:0007669"/>
    <property type="project" value="InterPro"/>
</dbReference>
<dbReference type="FunCoup" id="A0A7M7LLI4">
    <property type="interactions" value="1583"/>
</dbReference>